<dbReference type="Gene3D" id="1.20.120.1220">
    <property type="match status" value="1"/>
</dbReference>
<evidence type="ECO:0000256" key="8">
    <source>
        <dbReference type="RuleBase" id="RU003793"/>
    </source>
</evidence>
<evidence type="ECO:0000256" key="6">
    <source>
        <dbReference type="ARBA" id="ARBA00022989"/>
    </source>
</evidence>
<keyword evidence="6 10" id="KW-1133">Transmembrane helix</keyword>
<comment type="similarity">
    <text evidence="2 8">Belongs to the peptidase A24 family.</text>
</comment>
<dbReference type="PANTHER" id="PTHR30487">
    <property type="entry name" value="TYPE 4 PREPILIN-LIKE PROTEINS LEADER PEPTIDE-PROCESSING ENZYME"/>
    <property type="match status" value="1"/>
</dbReference>
<feature type="transmembrane region" description="Helical" evidence="10">
    <location>
        <begin position="129"/>
        <end position="145"/>
    </location>
</feature>
<feature type="transmembrane region" description="Helical" evidence="10">
    <location>
        <begin position="151"/>
        <end position="168"/>
    </location>
</feature>
<dbReference type="InterPro" id="IPR000045">
    <property type="entry name" value="Prepilin_IV_endopep_pep"/>
</dbReference>
<comment type="function">
    <text evidence="9">Plays an essential role in type IV pili and type II pseudopili formation by proteolytically removing the leader sequence from substrate proteins and subsequently monomethylating the alpha-amino group of the newly exposed N-terminal phenylalanine.</text>
</comment>
<dbReference type="InterPro" id="IPR010627">
    <property type="entry name" value="Prepilin_pept_A24_N"/>
</dbReference>
<dbReference type="EMBL" id="JADMKU010000007">
    <property type="protein sequence ID" value="MBR9651482.1"/>
    <property type="molecule type" value="Genomic_DNA"/>
</dbReference>
<evidence type="ECO:0000256" key="3">
    <source>
        <dbReference type="ARBA" id="ARBA00022475"/>
    </source>
</evidence>
<evidence type="ECO:0000256" key="1">
    <source>
        <dbReference type="ARBA" id="ARBA00004429"/>
    </source>
</evidence>
<evidence type="ECO:0000256" key="4">
    <source>
        <dbReference type="ARBA" id="ARBA00022519"/>
    </source>
</evidence>
<evidence type="ECO:0000256" key="10">
    <source>
        <dbReference type="SAM" id="Phobius"/>
    </source>
</evidence>
<evidence type="ECO:0000259" key="12">
    <source>
        <dbReference type="Pfam" id="PF06750"/>
    </source>
</evidence>
<keyword evidence="9" id="KW-0645">Protease</keyword>
<keyword evidence="7 10" id="KW-0472">Membrane</keyword>
<gene>
    <name evidence="13" type="ORF">IT775_10145</name>
</gene>
<evidence type="ECO:0000256" key="2">
    <source>
        <dbReference type="ARBA" id="ARBA00005801"/>
    </source>
</evidence>
<feature type="transmembrane region" description="Helical" evidence="10">
    <location>
        <begin position="188"/>
        <end position="214"/>
    </location>
</feature>
<feature type="transmembrane region" description="Helical" evidence="10">
    <location>
        <begin position="72"/>
        <end position="96"/>
    </location>
</feature>
<dbReference type="PANTHER" id="PTHR30487:SF0">
    <property type="entry name" value="PREPILIN LEADER PEPTIDASE_N-METHYLTRANSFERASE-RELATED"/>
    <property type="match status" value="1"/>
</dbReference>
<organism evidence="13 14">
    <name type="scientific">Thalassovita aquimarina</name>
    <dbReference type="NCBI Taxonomy" id="2785917"/>
    <lineage>
        <taxon>Bacteria</taxon>
        <taxon>Pseudomonadati</taxon>
        <taxon>Pseudomonadota</taxon>
        <taxon>Alphaproteobacteria</taxon>
        <taxon>Rhodobacterales</taxon>
        <taxon>Roseobacteraceae</taxon>
        <taxon>Thalassovita</taxon>
    </lineage>
</organism>
<comment type="catalytic activity">
    <reaction evidence="9">
        <text>Typically cleaves a -Gly-|-Phe- bond to release an N-terminal, basic peptide of 5-8 residues from type IV prepilin, and then N-methylates the new N-terminal amino group, the methyl donor being S-adenosyl-L-methionine.</text>
        <dbReference type="EC" id="3.4.23.43"/>
    </reaction>
</comment>
<dbReference type="InterPro" id="IPR014032">
    <property type="entry name" value="Peptidase_A24A_bac"/>
</dbReference>
<sequence>MPDPSFSAIFLILIGPFIGSFLALLADRLPRGEGVVVKPSVCRSCGKRLGARDLLPVVSFAMHRGRCRHCGAAIPPFTLYTEIAAAGAAVLAVLAGGDAVQMWLSALFLWALLALAVSDLIWFRLPDPLTGALFIVALAMAGRSGQLDLALIGAAVGAGAFLALRIGYRAIREREGLGLGDVKLMAGLGAYAGPFDLPALLLIASLGALAVALLRQMIFSDRSGSPLGTQKLPFGAALCAAAALLWLLDALA</sequence>
<dbReference type="EC" id="3.4.23.43" evidence="9"/>
<dbReference type="InterPro" id="IPR050882">
    <property type="entry name" value="Prepilin_peptidase/N-MTase"/>
</dbReference>
<keyword evidence="9" id="KW-0489">Methyltransferase</keyword>
<evidence type="ECO:0000313" key="14">
    <source>
        <dbReference type="Proteomes" id="UP001195941"/>
    </source>
</evidence>
<dbReference type="EC" id="2.1.1.-" evidence="9"/>
<keyword evidence="9" id="KW-0808">Transferase</keyword>
<feature type="transmembrane region" description="Helical" evidence="10">
    <location>
        <begin position="6"/>
        <end position="26"/>
    </location>
</feature>
<accession>A0ABS5HR83</accession>
<evidence type="ECO:0000256" key="9">
    <source>
        <dbReference type="RuleBase" id="RU003794"/>
    </source>
</evidence>
<comment type="caution">
    <text evidence="13">The sequence shown here is derived from an EMBL/GenBank/DDBJ whole genome shotgun (WGS) entry which is preliminary data.</text>
</comment>
<keyword evidence="5 9" id="KW-0812">Transmembrane</keyword>
<dbReference type="PRINTS" id="PR00864">
    <property type="entry name" value="PREPILNPTASE"/>
</dbReference>
<keyword evidence="14" id="KW-1185">Reference proteome</keyword>
<dbReference type="RefSeq" id="WP_212700995.1">
    <property type="nucleotide sequence ID" value="NZ_JADMKU010000007.1"/>
</dbReference>
<evidence type="ECO:0000256" key="7">
    <source>
        <dbReference type="ARBA" id="ARBA00023136"/>
    </source>
</evidence>
<keyword evidence="9" id="KW-0511">Multifunctional enzyme</keyword>
<name>A0ABS5HR83_9RHOB</name>
<keyword evidence="4" id="KW-0997">Cell inner membrane</keyword>
<keyword evidence="3" id="KW-1003">Cell membrane</keyword>
<feature type="transmembrane region" description="Helical" evidence="10">
    <location>
        <begin position="234"/>
        <end position="251"/>
    </location>
</feature>
<comment type="subcellular location">
    <subcellularLocation>
        <location evidence="1">Cell inner membrane</location>
        <topology evidence="1">Multi-pass membrane protein</topology>
    </subcellularLocation>
    <subcellularLocation>
        <location evidence="9">Cell membrane</location>
        <topology evidence="9">Multi-pass membrane protein</topology>
    </subcellularLocation>
</comment>
<dbReference type="Pfam" id="PF06750">
    <property type="entry name" value="A24_N_bact"/>
    <property type="match status" value="1"/>
</dbReference>
<feature type="domain" description="Prepilin peptidase A24 N-terminal" evidence="12">
    <location>
        <begin position="13"/>
        <end position="93"/>
    </location>
</feature>
<protein>
    <recommendedName>
        <fullName evidence="9">Prepilin leader peptidase/N-methyltransferase</fullName>
        <ecNumber evidence="9">2.1.1.-</ecNumber>
        <ecNumber evidence="9">3.4.23.43</ecNumber>
    </recommendedName>
</protein>
<evidence type="ECO:0000259" key="11">
    <source>
        <dbReference type="Pfam" id="PF01478"/>
    </source>
</evidence>
<dbReference type="Proteomes" id="UP001195941">
    <property type="component" value="Unassembled WGS sequence"/>
</dbReference>
<evidence type="ECO:0000313" key="13">
    <source>
        <dbReference type="EMBL" id="MBR9651482.1"/>
    </source>
</evidence>
<reference evidence="13 14" key="1">
    <citation type="journal article" date="2021" name="Arch. Microbiol.">
        <title>Thalassobius aquimarinus sp. nov., isolated from the Sea of Japan seashore.</title>
        <authorList>
            <person name="Kurilenko V.V."/>
            <person name="Romanenko L.A."/>
            <person name="Chernysheva N.Y."/>
            <person name="Velansky P.V."/>
            <person name="Tekutyeva L.A."/>
            <person name="Isaeva M.P."/>
            <person name="Mikhailov V.V."/>
        </authorList>
    </citation>
    <scope>NUCLEOTIDE SEQUENCE [LARGE SCALE GENOMIC DNA]</scope>
    <source>
        <strain evidence="13 14">KMM 8518</strain>
    </source>
</reference>
<keyword evidence="9" id="KW-0378">Hydrolase</keyword>
<proteinExistence type="inferred from homology"/>
<evidence type="ECO:0000256" key="5">
    <source>
        <dbReference type="ARBA" id="ARBA00022692"/>
    </source>
</evidence>
<feature type="transmembrane region" description="Helical" evidence="10">
    <location>
        <begin position="102"/>
        <end position="122"/>
    </location>
</feature>
<feature type="domain" description="Prepilin type IV endopeptidase peptidase" evidence="11">
    <location>
        <begin position="107"/>
        <end position="212"/>
    </location>
</feature>
<dbReference type="Pfam" id="PF01478">
    <property type="entry name" value="Peptidase_A24"/>
    <property type="match status" value="1"/>
</dbReference>